<dbReference type="EMBL" id="JAFNEN010000238">
    <property type="protein sequence ID" value="KAG8188508.1"/>
    <property type="molecule type" value="Genomic_DNA"/>
</dbReference>
<keyword evidence="2" id="KW-1185">Reference proteome</keyword>
<evidence type="ECO:0000313" key="2">
    <source>
        <dbReference type="Proteomes" id="UP000827092"/>
    </source>
</evidence>
<comment type="caution">
    <text evidence="1">The sequence shown here is derived from an EMBL/GenBank/DDBJ whole genome shotgun (WGS) entry which is preliminary data.</text>
</comment>
<evidence type="ECO:0008006" key="3">
    <source>
        <dbReference type="Google" id="ProtNLM"/>
    </source>
</evidence>
<name>A0AAV6UXH4_9ARAC</name>
<dbReference type="InterPro" id="IPR011989">
    <property type="entry name" value="ARM-like"/>
</dbReference>
<evidence type="ECO:0000313" key="1">
    <source>
        <dbReference type="EMBL" id="KAG8188508.1"/>
    </source>
</evidence>
<protein>
    <recommendedName>
        <fullName evidence="3">BRCA1-associated ATM activator 1</fullName>
    </recommendedName>
</protein>
<dbReference type="SUPFAM" id="SSF48371">
    <property type="entry name" value="ARM repeat"/>
    <property type="match status" value="1"/>
</dbReference>
<dbReference type="InterPro" id="IPR016024">
    <property type="entry name" value="ARM-type_fold"/>
</dbReference>
<dbReference type="Gene3D" id="1.25.10.10">
    <property type="entry name" value="Leucine-rich Repeat Variant"/>
    <property type="match status" value="1"/>
</dbReference>
<reference evidence="1 2" key="1">
    <citation type="journal article" date="2022" name="Nat. Ecol. Evol.">
        <title>A masculinizing supergene underlies an exaggerated male reproductive morph in a spider.</title>
        <authorList>
            <person name="Hendrickx F."/>
            <person name="De Corte Z."/>
            <person name="Sonet G."/>
            <person name="Van Belleghem S.M."/>
            <person name="Kostlbacher S."/>
            <person name="Vangestel C."/>
        </authorList>
    </citation>
    <scope>NUCLEOTIDE SEQUENCE [LARGE SCALE GENOMIC DNA]</scope>
    <source>
        <strain evidence="1">W744_W776</strain>
    </source>
</reference>
<organism evidence="1 2">
    <name type="scientific">Oedothorax gibbosus</name>
    <dbReference type="NCBI Taxonomy" id="931172"/>
    <lineage>
        <taxon>Eukaryota</taxon>
        <taxon>Metazoa</taxon>
        <taxon>Ecdysozoa</taxon>
        <taxon>Arthropoda</taxon>
        <taxon>Chelicerata</taxon>
        <taxon>Arachnida</taxon>
        <taxon>Araneae</taxon>
        <taxon>Araneomorphae</taxon>
        <taxon>Entelegynae</taxon>
        <taxon>Araneoidea</taxon>
        <taxon>Linyphiidae</taxon>
        <taxon>Erigoninae</taxon>
        <taxon>Oedothorax</taxon>
    </lineage>
</organism>
<proteinExistence type="predicted"/>
<sequence length="860" mass="98234">MDDSLLEKLLSLIKDGIYEKTSCSSKGEFGFVEVVLKYTHFIPLAEQVMFSLTDSKIKVQSSVKVYAIRLLGITLKNENIFLSQKYSLFLQEFSRYCRSGTNQSLTEPSIKNAVLNCIYSISEHPEGTMWIINEKLMDYVFSNFSCTSYYVRKTAVRTLAETVALWNSSEFSALPTSQQTEVNNALQQIVPRIFSGIENFLSILENENDTFNECCILTLKEVLETEYSKNIFGYINFNLTEKFMQYLMKLDDHDVNSKQVQLHENFLHLLLAMYSRYYPGDPVKNSIELVLQALFFARLFASAIEFGSSLLSISEKHRRLSSVSIRWFCTPLQALAGSDVNDEPTSHTFLDFSSFRNVYFCRALEKKPECIKIVTSSINSLSKLTGFMDTLALETVLRCIEIAAKGPANEPLHPCAYICLENRNVCLATLDLFSGFLTDQVYSTLNFDSKLLLVEYMLCFVERPSSDSNIPTEALKLLKQNLVLVAKHEVKLPDELKEKLTMLLSRKLLDNKEPVVDNALHLAEEIISCKGNEQWRESVMKHNIHMIVWEIAIEGKNDGYVKASALKAITEGCINKYYWDDIQLAKKVNEVGFMEIMCKYFHNPDFFIQRESLSCIHKWFQSNEHFLSEYSSKVFGILFCAIKSLDLELKLTALKMWQWLLSSSSICGTTKSSDINVYVKKLYNFGFIACILVSIEDYDNAVQFSTAKILLNLRQMLIKMQYTQNSLTIEESQLKSTTPVNTNHEIFKPISEAERDAGIDKVLNISTTEQLTNIYCKTLEESIQNVCHCSDFPSVATDPTSFSNKSFWEYLWCNELNDILNLKDKTKSVFSAHSMSLLDDIIASEETEVNKCADDGLDCY</sequence>
<gene>
    <name evidence="1" type="ORF">JTE90_008073</name>
</gene>
<accession>A0AAV6UXH4</accession>
<dbReference type="AlphaFoldDB" id="A0AAV6UXH4"/>
<dbReference type="Proteomes" id="UP000827092">
    <property type="component" value="Unassembled WGS sequence"/>
</dbReference>